<evidence type="ECO:0000256" key="45">
    <source>
        <dbReference type="ARBA" id="ARBA00048704"/>
    </source>
</evidence>
<evidence type="ECO:0000256" key="1">
    <source>
        <dbReference type="ARBA" id="ARBA00005189"/>
    </source>
</evidence>
<dbReference type="Gene3D" id="3.40.50.1820">
    <property type="entry name" value="alpha/beta hydrolase"/>
    <property type="match status" value="1"/>
</dbReference>
<comment type="catalytic activity">
    <reaction evidence="42">
        <text>3-oxohexanoyl-[ACP] + NADPH + H(+) = (3R)-hydroxyhexanoyl-[ACP] + NADP(+)</text>
        <dbReference type="Rhea" id="RHEA:41824"/>
        <dbReference type="Rhea" id="RHEA-COMP:9629"/>
        <dbReference type="Rhea" id="RHEA-COMP:9630"/>
        <dbReference type="ChEBI" id="CHEBI:15378"/>
        <dbReference type="ChEBI" id="CHEBI:57783"/>
        <dbReference type="ChEBI" id="CHEBI:58349"/>
        <dbReference type="ChEBI" id="CHEBI:78456"/>
        <dbReference type="ChEBI" id="CHEBI:78457"/>
    </reaction>
    <physiologicalReaction direction="left-to-right" evidence="42">
        <dbReference type="Rhea" id="RHEA:41825"/>
    </physiologicalReaction>
</comment>
<comment type="catalytic activity">
    <reaction evidence="35">
        <text>3-oxobutanoyl-[ACP] + NADPH + H(+) = (3R)-hydroxybutanoyl-[ACP] + NADP(+)</text>
        <dbReference type="Rhea" id="RHEA:41804"/>
        <dbReference type="Rhea" id="RHEA-COMP:9625"/>
        <dbReference type="Rhea" id="RHEA-COMP:9626"/>
        <dbReference type="ChEBI" id="CHEBI:15378"/>
        <dbReference type="ChEBI" id="CHEBI:57783"/>
        <dbReference type="ChEBI" id="CHEBI:58349"/>
        <dbReference type="ChEBI" id="CHEBI:78450"/>
        <dbReference type="ChEBI" id="CHEBI:78451"/>
    </reaction>
    <physiologicalReaction direction="left-to-right" evidence="35">
        <dbReference type="Rhea" id="RHEA:41805"/>
    </physiologicalReaction>
</comment>
<comment type="catalytic activity">
    <reaction evidence="31">
        <text>(2E)-butenoyl-[ACP] + NADPH + H(+) = butanoyl-[ACP] + NADP(+)</text>
        <dbReference type="Rhea" id="RHEA:41812"/>
        <dbReference type="Rhea" id="RHEA-COMP:9627"/>
        <dbReference type="Rhea" id="RHEA-COMP:9628"/>
        <dbReference type="ChEBI" id="CHEBI:15378"/>
        <dbReference type="ChEBI" id="CHEBI:57783"/>
        <dbReference type="ChEBI" id="CHEBI:58349"/>
        <dbReference type="ChEBI" id="CHEBI:78453"/>
        <dbReference type="ChEBI" id="CHEBI:78454"/>
    </reaction>
    <physiologicalReaction direction="left-to-right" evidence="31">
        <dbReference type="Rhea" id="RHEA:41813"/>
    </physiologicalReaction>
</comment>
<evidence type="ECO:0000256" key="12">
    <source>
        <dbReference type="ARBA" id="ARBA00022898"/>
    </source>
</evidence>
<dbReference type="PANTHER" id="PTHR43775">
    <property type="entry name" value="FATTY ACID SYNTHASE"/>
    <property type="match status" value="1"/>
</dbReference>
<comment type="catalytic activity">
    <reaction evidence="54">
        <text>(2E)-decenoyl-[ACP] + NADPH + H(+) = decanoyl-[ACP] + NADP(+)</text>
        <dbReference type="Rhea" id="RHEA:41864"/>
        <dbReference type="Rhea" id="RHEA-COMP:9639"/>
        <dbReference type="Rhea" id="RHEA-COMP:9640"/>
        <dbReference type="ChEBI" id="CHEBI:15378"/>
        <dbReference type="ChEBI" id="CHEBI:57783"/>
        <dbReference type="ChEBI" id="CHEBI:58349"/>
        <dbReference type="ChEBI" id="CHEBI:78467"/>
        <dbReference type="ChEBI" id="CHEBI:78468"/>
    </reaction>
    <physiologicalReaction direction="left-to-right" evidence="54">
        <dbReference type="Rhea" id="RHEA:41865"/>
    </physiologicalReaction>
</comment>
<dbReference type="SUPFAM" id="SSF52151">
    <property type="entry name" value="FabD/lysophospholipase-like"/>
    <property type="match status" value="1"/>
</dbReference>
<dbReference type="Gene3D" id="3.30.70.3290">
    <property type="match status" value="1"/>
</dbReference>
<dbReference type="PANTHER" id="PTHR43775:SF23">
    <property type="entry name" value="FATTY ACID SYNTHASE 3"/>
    <property type="match status" value="1"/>
</dbReference>
<keyword evidence="62" id="KW-1185">Reference proteome</keyword>
<comment type="catalytic activity">
    <reaction evidence="33">
        <text>(2E)-hexadecenoyl-[ACP] + NADPH + H(+) = hexadecanoyl-[ACP] + NADP(+)</text>
        <dbReference type="Rhea" id="RHEA:41912"/>
        <dbReference type="Rhea" id="RHEA-COMP:9651"/>
        <dbReference type="Rhea" id="RHEA-COMP:9652"/>
        <dbReference type="ChEBI" id="CHEBI:15378"/>
        <dbReference type="ChEBI" id="CHEBI:57783"/>
        <dbReference type="ChEBI" id="CHEBI:58349"/>
        <dbReference type="ChEBI" id="CHEBI:78481"/>
        <dbReference type="ChEBI" id="CHEBI:78483"/>
    </reaction>
    <physiologicalReaction direction="left-to-right" evidence="33">
        <dbReference type="Rhea" id="RHEA:41913"/>
    </physiologicalReaction>
</comment>
<feature type="domain" description="PKS/mFAS DH" evidence="60">
    <location>
        <begin position="866"/>
        <end position="1130"/>
    </location>
</feature>
<dbReference type="InterPro" id="IPR016036">
    <property type="entry name" value="Malonyl_transacylase_ACP-bd"/>
</dbReference>
<keyword evidence="13" id="KW-0007">Acetylation</keyword>
<dbReference type="SMART" id="SM00825">
    <property type="entry name" value="PKS_KS"/>
    <property type="match status" value="1"/>
</dbReference>
<comment type="catalytic activity">
    <reaction evidence="17">
        <text>(3R)-hydroxyhexanoyl-[ACP] = (2E)-hexenoyl-[ACP] + H2O</text>
        <dbReference type="Rhea" id="RHEA:41828"/>
        <dbReference type="Rhea" id="RHEA-COMP:9630"/>
        <dbReference type="Rhea" id="RHEA-COMP:9631"/>
        <dbReference type="ChEBI" id="CHEBI:15377"/>
        <dbReference type="ChEBI" id="CHEBI:78457"/>
        <dbReference type="ChEBI" id="CHEBI:78458"/>
    </reaction>
    <physiologicalReaction direction="left-to-right" evidence="17">
        <dbReference type="Rhea" id="RHEA:41829"/>
    </physiologicalReaction>
</comment>
<comment type="catalytic activity">
    <reaction evidence="21">
        <text>(3R)-hydroxyoctadecanoyl-[ACP] = (2E)-octadecenoyl-[ACP] + H2O</text>
        <dbReference type="Rhea" id="RHEA:41924"/>
        <dbReference type="Rhea" id="RHEA-COMP:9654"/>
        <dbReference type="Rhea" id="RHEA-COMP:9655"/>
        <dbReference type="ChEBI" id="CHEBI:15377"/>
        <dbReference type="ChEBI" id="CHEBI:78488"/>
        <dbReference type="ChEBI" id="CHEBI:78489"/>
    </reaction>
    <physiologicalReaction direction="left-to-right" evidence="21">
        <dbReference type="Rhea" id="RHEA:41925"/>
    </physiologicalReaction>
</comment>
<evidence type="ECO:0000256" key="34">
    <source>
        <dbReference type="ARBA" id="ARBA00047897"/>
    </source>
</evidence>
<dbReference type="EC" id="1.1.1.100" evidence="5"/>
<dbReference type="InterPro" id="IPR001227">
    <property type="entry name" value="Ac_transferase_dom_sf"/>
</dbReference>
<comment type="catalytic activity">
    <reaction evidence="39">
        <text>tetradecanoyl-[ACP] + H2O = tetradecanoate + holo-[ACP] + H(+)</text>
        <dbReference type="Rhea" id="RHEA:30123"/>
        <dbReference type="Rhea" id="RHEA-COMP:9648"/>
        <dbReference type="Rhea" id="RHEA-COMP:9685"/>
        <dbReference type="ChEBI" id="CHEBI:15377"/>
        <dbReference type="ChEBI" id="CHEBI:15378"/>
        <dbReference type="ChEBI" id="CHEBI:30807"/>
        <dbReference type="ChEBI" id="CHEBI:64479"/>
        <dbReference type="ChEBI" id="CHEBI:78477"/>
        <dbReference type="EC" id="3.1.2.14"/>
    </reaction>
    <physiologicalReaction direction="left-to-right" evidence="39">
        <dbReference type="Rhea" id="RHEA:30124"/>
    </physiologicalReaction>
</comment>
<evidence type="ECO:0000256" key="50">
    <source>
        <dbReference type="ARBA" id="ARBA00049263"/>
    </source>
</evidence>
<comment type="function">
    <text evidence="24">Fatty acid synthetase is a multifunctional enzyme that catalyzes the de novo biosynthesis of long-chain saturated fatty acids starting from acetyl-CoA and malonyl-CoA in the presence of NADPH. This multifunctional protein contains 7 catalytic activities and a site for the binding of the prosthetic group 4'-phosphopantetheine of the acyl carrier protein ([ACP]) domain.</text>
</comment>
<evidence type="ECO:0000256" key="26">
    <source>
        <dbReference type="ARBA" id="ARBA00047300"/>
    </source>
</evidence>
<keyword evidence="8" id="KW-0596">Phosphopantetheine</keyword>
<evidence type="ECO:0000256" key="3">
    <source>
        <dbReference type="ARBA" id="ARBA00012480"/>
    </source>
</evidence>
<evidence type="ECO:0000256" key="52">
    <source>
        <dbReference type="ARBA" id="ARBA00049422"/>
    </source>
</evidence>
<dbReference type="InterPro" id="IPR049900">
    <property type="entry name" value="PKS_mFAS_DH"/>
</dbReference>
<dbReference type="InterPro" id="IPR016035">
    <property type="entry name" value="Acyl_Trfase/lysoPLipase"/>
</dbReference>
<dbReference type="GO" id="GO:0004312">
    <property type="term" value="F:fatty acid synthase activity"/>
    <property type="evidence" value="ECO:0007669"/>
    <property type="project" value="UniProtKB-EC"/>
</dbReference>
<dbReference type="CDD" id="cd05195">
    <property type="entry name" value="enoyl_red"/>
    <property type="match status" value="1"/>
</dbReference>
<dbReference type="InterPro" id="IPR042104">
    <property type="entry name" value="PKS_dehydratase_sf"/>
</dbReference>
<comment type="catalytic activity">
    <reaction evidence="15">
        <text>(3R)-hydroxyoctanoyl-[ACP] = (2E)-octenoyl-[ACP] + H2O</text>
        <dbReference type="Rhea" id="RHEA:41844"/>
        <dbReference type="Rhea" id="RHEA-COMP:9634"/>
        <dbReference type="Rhea" id="RHEA-COMP:9635"/>
        <dbReference type="ChEBI" id="CHEBI:15377"/>
        <dbReference type="ChEBI" id="CHEBI:78461"/>
        <dbReference type="ChEBI" id="CHEBI:78462"/>
    </reaction>
    <physiologicalReaction direction="left-to-right" evidence="15">
        <dbReference type="Rhea" id="RHEA:41845"/>
    </physiologicalReaction>
</comment>
<dbReference type="GO" id="GO:0004316">
    <property type="term" value="F:3-oxoacyl-[acyl-carrier-protein] reductase (NADPH) activity"/>
    <property type="evidence" value="ECO:0007669"/>
    <property type="project" value="UniProtKB-EC"/>
</dbReference>
<dbReference type="PROSITE" id="PS52004">
    <property type="entry name" value="KS3_2"/>
    <property type="match status" value="1"/>
</dbReference>
<evidence type="ECO:0000256" key="44">
    <source>
        <dbReference type="ARBA" id="ARBA00048691"/>
    </source>
</evidence>
<comment type="catalytic activity">
    <reaction evidence="27">
        <text>hexanoyl-[ACP] + malonyl-[ACP] + H(+) = 3-oxooctanoyl-[ACP] + holo-[ACP] + CO2</text>
        <dbReference type="Rhea" id="RHEA:41836"/>
        <dbReference type="Rhea" id="RHEA-COMP:9623"/>
        <dbReference type="Rhea" id="RHEA-COMP:9632"/>
        <dbReference type="Rhea" id="RHEA-COMP:9633"/>
        <dbReference type="Rhea" id="RHEA-COMP:9685"/>
        <dbReference type="ChEBI" id="CHEBI:15378"/>
        <dbReference type="ChEBI" id="CHEBI:16526"/>
        <dbReference type="ChEBI" id="CHEBI:64479"/>
        <dbReference type="ChEBI" id="CHEBI:78449"/>
        <dbReference type="ChEBI" id="CHEBI:78459"/>
        <dbReference type="ChEBI" id="CHEBI:78460"/>
    </reaction>
    <physiologicalReaction direction="left-to-right" evidence="27">
        <dbReference type="Rhea" id="RHEA:41837"/>
    </physiologicalReaction>
</comment>
<dbReference type="GO" id="GO:0004313">
    <property type="term" value="F:[acyl-carrier-protein] S-acetyltransferase activity"/>
    <property type="evidence" value="ECO:0007669"/>
    <property type="project" value="UniProtKB-EC"/>
</dbReference>
<feature type="active site" description="Proton acceptor; for dehydratase activity" evidence="56">
    <location>
        <position position="903"/>
    </location>
</feature>
<gene>
    <name evidence="61" type="ORF">SPLIT_LOCUS6429</name>
</gene>
<dbReference type="SUPFAM" id="SSF47336">
    <property type="entry name" value="ACP-like"/>
    <property type="match status" value="1"/>
</dbReference>
<dbReference type="FunFam" id="3.40.50.720:FF:000209">
    <property type="entry name" value="Polyketide synthase Pks12"/>
    <property type="match status" value="1"/>
</dbReference>
<comment type="catalytic activity">
    <reaction evidence="43">
        <text>a 2,3-saturated acyl-[ACP] + NADP(+) = a (2E)-enoyl-[ACP] + NADPH + H(+)</text>
        <dbReference type="Rhea" id="RHEA:22564"/>
        <dbReference type="Rhea" id="RHEA-COMP:9925"/>
        <dbReference type="Rhea" id="RHEA-COMP:9926"/>
        <dbReference type="ChEBI" id="CHEBI:15378"/>
        <dbReference type="ChEBI" id="CHEBI:57783"/>
        <dbReference type="ChEBI" id="CHEBI:58349"/>
        <dbReference type="ChEBI" id="CHEBI:78784"/>
        <dbReference type="ChEBI" id="CHEBI:78785"/>
        <dbReference type="EC" id="1.3.1.39"/>
    </reaction>
    <physiologicalReaction direction="right-to-left" evidence="43">
        <dbReference type="Rhea" id="RHEA:22566"/>
    </physiologicalReaction>
</comment>
<evidence type="ECO:0000256" key="33">
    <source>
        <dbReference type="ARBA" id="ARBA00047810"/>
    </source>
</evidence>
<dbReference type="Gene3D" id="3.40.47.10">
    <property type="match status" value="1"/>
</dbReference>
<evidence type="ECO:0000256" key="15">
    <source>
        <dbReference type="ARBA" id="ARBA00023332"/>
    </source>
</evidence>
<evidence type="ECO:0000256" key="7">
    <source>
        <dbReference type="ARBA" id="ARBA00018769"/>
    </source>
</evidence>
<evidence type="ECO:0000256" key="6">
    <source>
        <dbReference type="ARBA" id="ARBA00013191"/>
    </source>
</evidence>
<dbReference type="InterPro" id="IPR014031">
    <property type="entry name" value="Ketoacyl_synth_C"/>
</dbReference>
<dbReference type="Gene3D" id="3.40.50.720">
    <property type="entry name" value="NAD(P)-binding Rossmann-like Domain"/>
    <property type="match status" value="1"/>
</dbReference>
<evidence type="ECO:0000259" key="59">
    <source>
        <dbReference type="PROSITE" id="PS52004"/>
    </source>
</evidence>
<evidence type="ECO:0000256" key="32">
    <source>
        <dbReference type="ARBA" id="ARBA00047578"/>
    </source>
</evidence>
<evidence type="ECO:0000259" key="58">
    <source>
        <dbReference type="PROSITE" id="PS50075"/>
    </source>
</evidence>
<evidence type="ECO:0000256" key="47">
    <source>
        <dbReference type="ARBA" id="ARBA00049019"/>
    </source>
</evidence>
<comment type="catalytic activity">
    <reaction evidence="16">
        <text>(3R)-hydroxydodecanoyl-[ACP] = (2E)-dodecenoyl-[ACP] + H2O</text>
        <dbReference type="Rhea" id="RHEA:41876"/>
        <dbReference type="Rhea" id="RHEA-COMP:9642"/>
        <dbReference type="Rhea" id="RHEA-COMP:9643"/>
        <dbReference type="ChEBI" id="CHEBI:15377"/>
        <dbReference type="ChEBI" id="CHEBI:78470"/>
        <dbReference type="ChEBI" id="CHEBI:78472"/>
    </reaction>
    <physiologicalReaction direction="left-to-right" evidence="16">
        <dbReference type="Rhea" id="RHEA:41877"/>
    </physiologicalReaction>
</comment>
<evidence type="ECO:0000256" key="51">
    <source>
        <dbReference type="ARBA" id="ARBA00049414"/>
    </source>
</evidence>
<dbReference type="CDD" id="cd00833">
    <property type="entry name" value="PKS"/>
    <property type="match status" value="1"/>
</dbReference>
<keyword evidence="12" id="KW-0663">Pyridoxal phosphate</keyword>
<comment type="catalytic activity">
    <reaction evidence="32">
        <text>dodecanoyl-[ACP] + malonyl-[ACP] + H(+) = 3-oxotetradecanoyl-[ACP] + holo-[ACP] + CO2</text>
        <dbReference type="Rhea" id="RHEA:41884"/>
        <dbReference type="Rhea" id="RHEA-COMP:9623"/>
        <dbReference type="Rhea" id="RHEA-COMP:9644"/>
        <dbReference type="Rhea" id="RHEA-COMP:9645"/>
        <dbReference type="Rhea" id="RHEA-COMP:9685"/>
        <dbReference type="ChEBI" id="CHEBI:15378"/>
        <dbReference type="ChEBI" id="CHEBI:16526"/>
        <dbReference type="ChEBI" id="CHEBI:64479"/>
        <dbReference type="ChEBI" id="CHEBI:65264"/>
        <dbReference type="ChEBI" id="CHEBI:78449"/>
        <dbReference type="ChEBI" id="CHEBI:78473"/>
    </reaction>
    <physiologicalReaction direction="left-to-right" evidence="32">
        <dbReference type="Rhea" id="RHEA:41885"/>
    </physiologicalReaction>
</comment>
<comment type="catalytic activity">
    <reaction evidence="48">
        <text>decanoyl-[ACP] + malonyl-[ACP] + H(+) = 3-oxododecanoyl-[ACP] + holo-[ACP] + CO2</text>
        <dbReference type="Rhea" id="RHEA:41868"/>
        <dbReference type="Rhea" id="RHEA-COMP:9623"/>
        <dbReference type="Rhea" id="RHEA-COMP:9640"/>
        <dbReference type="Rhea" id="RHEA-COMP:9641"/>
        <dbReference type="Rhea" id="RHEA-COMP:9685"/>
        <dbReference type="ChEBI" id="CHEBI:15378"/>
        <dbReference type="ChEBI" id="CHEBI:16526"/>
        <dbReference type="ChEBI" id="CHEBI:64479"/>
        <dbReference type="ChEBI" id="CHEBI:78449"/>
        <dbReference type="ChEBI" id="CHEBI:78468"/>
        <dbReference type="ChEBI" id="CHEBI:78469"/>
    </reaction>
    <physiologicalReaction direction="left-to-right" evidence="48">
        <dbReference type="Rhea" id="RHEA:41869"/>
    </physiologicalReaction>
</comment>
<proteinExistence type="predicted"/>
<dbReference type="EMBL" id="LR824553">
    <property type="protein sequence ID" value="CAH1641073.1"/>
    <property type="molecule type" value="Genomic_DNA"/>
</dbReference>
<dbReference type="InterPro" id="IPR020806">
    <property type="entry name" value="PKS_PP-bd"/>
</dbReference>
<evidence type="ECO:0000256" key="31">
    <source>
        <dbReference type="ARBA" id="ARBA00047500"/>
    </source>
</evidence>
<comment type="catalytic activity">
    <reaction evidence="55">
        <text>octanoyl-[ACP] + malonyl-[ACP] + H(+) = 3-oxodecanoyl-[ACP] + holo-[ACP] + CO2</text>
        <dbReference type="Rhea" id="RHEA:41852"/>
        <dbReference type="Rhea" id="RHEA-COMP:9623"/>
        <dbReference type="Rhea" id="RHEA-COMP:9636"/>
        <dbReference type="Rhea" id="RHEA-COMP:9637"/>
        <dbReference type="Rhea" id="RHEA-COMP:9685"/>
        <dbReference type="ChEBI" id="CHEBI:15378"/>
        <dbReference type="ChEBI" id="CHEBI:16526"/>
        <dbReference type="ChEBI" id="CHEBI:64479"/>
        <dbReference type="ChEBI" id="CHEBI:78449"/>
        <dbReference type="ChEBI" id="CHEBI:78463"/>
        <dbReference type="ChEBI" id="CHEBI:78464"/>
    </reaction>
    <physiologicalReaction direction="left-to-right" evidence="55">
        <dbReference type="Rhea" id="RHEA:41853"/>
    </physiologicalReaction>
</comment>
<dbReference type="Gene3D" id="3.10.129.110">
    <property type="entry name" value="Polyketide synthase dehydratase"/>
    <property type="match status" value="1"/>
</dbReference>
<comment type="catalytic activity">
    <reaction evidence="53">
        <text>butanoyl-[ACP] + malonyl-[ACP] + H(+) = 3-oxohexanoyl-[ACP] + holo-[ACP] + CO2</text>
        <dbReference type="Rhea" id="RHEA:41820"/>
        <dbReference type="Rhea" id="RHEA-COMP:9623"/>
        <dbReference type="Rhea" id="RHEA-COMP:9628"/>
        <dbReference type="Rhea" id="RHEA-COMP:9629"/>
        <dbReference type="Rhea" id="RHEA-COMP:9685"/>
        <dbReference type="ChEBI" id="CHEBI:15378"/>
        <dbReference type="ChEBI" id="CHEBI:16526"/>
        <dbReference type="ChEBI" id="CHEBI:64479"/>
        <dbReference type="ChEBI" id="CHEBI:78449"/>
        <dbReference type="ChEBI" id="CHEBI:78454"/>
        <dbReference type="ChEBI" id="CHEBI:78456"/>
    </reaction>
    <physiologicalReaction direction="left-to-right" evidence="53">
        <dbReference type="Rhea" id="RHEA:41821"/>
    </physiologicalReaction>
</comment>
<comment type="catalytic activity">
    <reaction evidence="38">
        <text>(2E)-dodecenoyl-[ACP] + NADPH + H(+) = dodecanoyl-[ACP] + NADP(+)</text>
        <dbReference type="Rhea" id="RHEA:41880"/>
        <dbReference type="Rhea" id="RHEA-COMP:9643"/>
        <dbReference type="Rhea" id="RHEA-COMP:9644"/>
        <dbReference type="ChEBI" id="CHEBI:15378"/>
        <dbReference type="ChEBI" id="CHEBI:57783"/>
        <dbReference type="ChEBI" id="CHEBI:58349"/>
        <dbReference type="ChEBI" id="CHEBI:65264"/>
        <dbReference type="ChEBI" id="CHEBI:78472"/>
    </reaction>
    <physiologicalReaction direction="left-to-right" evidence="38">
        <dbReference type="Rhea" id="RHEA:41881"/>
    </physiologicalReaction>
</comment>
<evidence type="ECO:0000256" key="48">
    <source>
        <dbReference type="ARBA" id="ARBA00049109"/>
    </source>
</evidence>
<dbReference type="Pfam" id="PF21149">
    <property type="entry name" value="FAS_pseudo-KR"/>
    <property type="match status" value="1"/>
</dbReference>
<keyword evidence="9" id="KW-0597">Phosphoprotein</keyword>
<accession>A0A9P0I6F3</accession>
<feature type="region of interest" description="N-terminal hotdog fold" evidence="56">
    <location>
        <begin position="866"/>
        <end position="992"/>
    </location>
</feature>
<dbReference type="SUPFAM" id="SSF50129">
    <property type="entry name" value="GroES-like"/>
    <property type="match status" value="1"/>
</dbReference>
<dbReference type="InterPro" id="IPR020841">
    <property type="entry name" value="PKS_Beta-ketoAc_synthase_dom"/>
</dbReference>
<dbReference type="Proteomes" id="UP001153321">
    <property type="component" value="Chromosome 22"/>
</dbReference>
<evidence type="ECO:0000313" key="61">
    <source>
        <dbReference type="EMBL" id="CAH1641073.1"/>
    </source>
</evidence>
<comment type="catalytic activity">
    <reaction evidence="37">
        <text>hexadecanoyl-[ACP] + malonyl-[ACP] + H(+) = 3-oxooctadecanoyl-[ACP] + holo-[ACP] + CO2</text>
        <dbReference type="Rhea" id="RHEA:41916"/>
        <dbReference type="Rhea" id="RHEA-COMP:9623"/>
        <dbReference type="Rhea" id="RHEA-COMP:9652"/>
        <dbReference type="Rhea" id="RHEA-COMP:9653"/>
        <dbReference type="Rhea" id="RHEA-COMP:9685"/>
        <dbReference type="ChEBI" id="CHEBI:15378"/>
        <dbReference type="ChEBI" id="CHEBI:16526"/>
        <dbReference type="ChEBI" id="CHEBI:64479"/>
        <dbReference type="ChEBI" id="CHEBI:78449"/>
        <dbReference type="ChEBI" id="CHEBI:78483"/>
        <dbReference type="ChEBI" id="CHEBI:78487"/>
    </reaction>
    <physiologicalReaction direction="left-to-right" evidence="37">
        <dbReference type="Rhea" id="RHEA:41917"/>
    </physiologicalReaction>
</comment>
<evidence type="ECO:0000256" key="23">
    <source>
        <dbReference type="ARBA" id="ARBA00023402"/>
    </source>
</evidence>
<evidence type="ECO:0000256" key="55">
    <source>
        <dbReference type="ARBA" id="ARBA00049533"/>
    </source>
</evidence>
<keyword evidence="11" id="KW-0702">S-nitrosylation</keyword>
<comment type="catalytic activity">
    <reaction evidence="50">
        <text>3-oxododecanoyl-[ACP] + NADPH + H(+) = (3R)-hydroxydodecanoyl-[ACP] + NADP(+)</text>
        <dbReference type="Rhea" id="RHEA:41872"/>
        <dbReference type="Rhea" id="RHEA-COMP:9641"/>
        <dbReference type="Rhea" id="RHEA-COMP:9642"/>
        <dbReference type="ChEBI" id="CHEBI:15378"/>
        <dbReference type="ChEBI" id="CHEBI:57783"/>
        <dbReference type="ChEBI" id="CHEBI:58349"/>
        <dbReference type="ChEBI" id="CHEBI:78469"/>
        <dbReference type="ChEBI" id="CHEBI:78470"/>
    </reaction>
    <physiologicalReaction direction="left-to-right" evidence="50">
        <dbReference type="Rhea" id="RHEA:41873"/>
    </physiologicalReaction>
</comment>
<dbReference type="InterPro" id="IPR018201">
    <property type="entry name" value="Ketoacyl_synth_AS"/>
</dbReference>
<dbReference type="Pfam" id="PF02801">
    <property type="entry name" value="Ketoacyl-synt_C"/>
    <property type="match status" value="1"/>
</dbReference>
<evidence type="ECO:0000256" key="29">
    <source>
        <dbReference type="ARBA" id="ARBA00047440"/>
    </source>
</evidence>
<evidence type="ECO:0000256" key="24">
    <source>
        <dbReference type="ARBA" id="ARBA00023442"/>
    </source>
</evidence>
<evidence type="ECO:0000256" key="22">
    <source>
        <dbReference type="ARBA" id="ARBA00023401"/>
    </source>
</evidence>
<evidence type="ECO:0000313" key="62">
    <source>
        <dbReference type="Proteomes" id="UP001153321"/>
    </source>
</evidence>
<dbReference type="InterPro" id="IPR011032">
    <property type="entry name" value="GroES-like_sf"/>
</dbReference>
<dbReference type="InterPro" id="IPR013968">
    <property type="entry name" value="PKS_KR"/>
</dbReference>
<dbReference type="InterPro" id="IPR036291">
    <property type="entry name" value="NAD(P)-bd_dom_sf"/>
</dbReference>
<evidence type="ECO:0000256" key="14">
    <source>
        <dbReference type="ARBA" id="ARBA00023268"/>
    </source>
</evidence>
<dbReference type="Gene3D" id="3.90.180.10">
    <property type="entry name" value="Medium-chain alcohol dehydrogenases, catalytic domain"/>
    <property type="match status" value="1"/>
</dbReference>
<comment type="catalytic activity">
    <reaction evidence="22">
        <text>(3R)-hydroxyhexadecanoyl-[ACP] = (2E)-hexadecenoyl-[ACP] + H2O</text>
        <dbReference type="Rhea" id="RHEA:41908"/>
        <dbReference type="Rhea" id="RHEA-COMP:9650"/>
        <dbReference type="Rhea" id="RHEA-COMP:9651"/>
        <dbReference type="ChEBI" id="CHEBI:15377"/>
        <dbReference type="ChEBI" id="CHEBI:78480"/>
        <dbReference type="ChEBI" id="CHEBI:78481"/>
    </reaction>
    <physiologicalReaction direction="left-to-right" evidence="22">
        <dbReference type="Rhea" id="RHEA:41909"/>
    </physiologicalReaction>
</comment>
<dbReference type="InterPro" id="IPR016039">
    <property type="entry name" value="Thiolase-like"/>
</dbReference>
<comment type="catalytic activity">
    <reaction evidence="44">
        <text>holo-[ACP] + acetyl-CoA = acetyl-[ACP] + CoA</text>
        <dbReference type="Rhea" id="RHEA:41788"/>
        <dbReference type="Rhea" id="RHEA-COMP:9621"/>
        <dbReference type="Rhea" id="RHEA-COMP:9685"/>
        <dbReference type="ChEBI" id="CHEBI:57287"/>
        <dbReference type="ChEBI" id="CHEBI:57288"/>
        <dbReference type="ChEBI" id="CHEBI:64479"/>
        <dbReference type="ChEBI" id="CHEBI:78446"/>
        <dbReference type="EC" id="2.3.1.38"/>
    </reaction>
    <physiologicalReaction direction="left-to-right" evidence="44">
        <dbReference type="Rhea" id="RHEA:41789"/>
    </physiologicalReaction>
</comment>
<keyword evidence="10" id="KW-0808">Transferase</keyword>
<protein>
    <recommendedName>
        <fullName evidence="7">Fatty acid synthase</fullName>
        <ecNumber evidence="5">1.1.1.100</ecNumber>
        <ecNumber evidence="2">1.3.1.39</ecNumber>
        <ecNumber evidence="6">2.3.1.41</ecNumber>
        <ecNumber evidence="4">2.3.1.85</ecNumber>
        <ecNumber evidence="3">3.1.2.14</ecNumber>
    </recommendedName>
</protein>
<evidence type="ECO:0000256" key="57">
    <source>
        <dbReference type="SAM" id="MobiDB-lite"/>
    </source>
</evidence>
<dbReference type="Pfam" id="PF00550">
    <property type="entry name" value="PP-binding"/>
    <property type="match status" value="1"/>
</dbReference>
<reference evidence="61" key="1">
    <citation type="submission" date="2022-02" db="EMBL/GenBank/DDBJ databases">
        <authorList>
            <person name="King R."/>
        </authorList>
    </citation>
    <scope>NUCLEOTIDE SEQUENCE</scope>
</reference>
<dbReference type="InterPro" id="IPR036736">
    <property type="entry name" value="ACP-like_sf"/>
</dbReference>
<evidence type="ECO:0000256" key="18">
    <source>
        <dbReference type="ARBA" id="ARBA00023388"/>
    </source>
</evidence>
<comment type="catalytic activity">
    <reaction evidence="36">
        <text>acetyl-[ACP] + malonyl-[ACP] + H(+) = 3-oxobutanoyl-[ACP] + holo-[ACP] + CO2</text>
        <dbReference type="Rhea" id="RHEA:41800"/>
        <dbReference type="Rhea" id="RHEA-COMP:9621"/>
        <dbReference type="Rhea" id="RHEA-COMP:9623"/>
        <dbReference type="Rhea" id="RHEA-COMP:9625"/>
        <dbReference type="Rhea" id="RHEA-COMP:9685"/>
        <dbReference type="ChEBI" id="CHEBI:15378"/>
        <dbReference type="ChEBI" id="CHEBI:16526"/>
        <dbReference type="ChEBI" id="CHEBI:64479"/>
        <dbReference type="ChEBI" id="CHEBI:78446"/>
        <dbReference type="ChEBI" id="CHEBI:78449"/>
        <dbReference type="ChEBI" id="CHEBI:78450"/>
    </reaction>
    <physiologicalReaction direction="left-to-right" evidence="36">
        <dbReference type="Rhea" id="RHEA:41801"/>
    </physiologicalReaction>
</comment>
<evidence type="ECO:0000256" key="43">
    <source>
        <dbReference type="ARBA" id="ARBA00048650"/>
    </source>
</evidence>
<dbReference type="InterPro" id="IPR020843">
    <property type="entry name" value="ER"/>
</dbReference>
<dbReference type="PROSITE" id="PS52019">
    <property type="entry name" value="PKS_MFAS_DH"/>
    <property type="match status" value="1"/>
</dbReference>
<dbReference type="InterPro" id="IPR009081">
    <property type="entry name" value="PP-bd_ACP"/>
</dbReference>
<dbReference type="InterPro" id="IPR014043">
    <property type="entry name" value="Acyl_transferase_dom"/>
</dbReference>
<dbReference type="PROSITE" id="PS00606">
    <property type="entry name" value="KS3_1"/>
    <property type="match status" value="1"/>
</dbReference>
<comment type="catalytic activity">
    <reaction evidence="46">
        <text>3-oxotetradecanoyl-[ACP] + NADPH + H(+) = (3R)-hydroxytetradecanoyl-[ACP] + NADP(+)</text>
        <dbReference type="Rhea" id="RHEA:41888"/>
        <dbReference type="Rhea" id="RHEA-COMP:9645"/>
        <dbReference type="Rhea" id="RHEA-COMP:9646"/>
        <dbReference type="ChEBI" id="CHEBI:15378"/>
        <dbReference type="ChEBI" id="CHEBI:57783"/>
        <dbReference type="ChEBI" id="CHEBI:58349"/>
        <dbReference type="ChEBI" id="CHEBI:78473"/>
        <dbReference type="ChEBI" id="CHEBI:78474"/>
    </reaction>
    <physiologicalReaction direction="left-to-right" evidence="46">
        <dbReference type="Rhea" id="RHEA:41889"/>
    </physiologicalReaction>
</comment>
<evidence type="ECO:0000256" key="13">
    <source>
        <dbReference type="ARBA" id="ARBA00022990"/>
    </source>
</evidence>
<dbReference type="CDD" id="cd08954">
    <property type="entry name" value="KR_1_FAS_SDR_x"/>
    <property type="match status" value="1"/>
</dbReference>
<evidence type="ECO:0000256" key="41">
    <source>
        <dbReference type="ARBA" id="ARBA00048506"/>
    </source>
</evidence>
<comment type="catalytic activity">
    <reaction evidence="49">
        <text>(2E)-tetradecenoyl-[ACP] + NADPH + H(+) = tetradecanoyl-[ACP] + NADP(+)</text>
        <dbReference type="Rhea" id="RHEA:41896"/>
        <dbReference type="Rhea" id="RHEA-COMP:9647"/>
        <dbReference type="Rhea" id="RHEA-COMP:9648"/>
        <dbReference type="ChEBI" id="CHEBI:15378"/>
        <dbReference type="ChEBI" id="CHEBI:57783"/>
        <dbReference type="ChEBI" id="CHEBI:58349"/>
        <dbReference type="ChEBI" id="CHEBI:78475"/>
        <dbReference type="ChEBI" id="CHEBI:78477"/>
    </reaction>
    <physiologicalReaction direction="left-to-right" evidence="49">
        <dbReference type="Rhea" id="RHEA:41897"/>
    </physiologicalReaction>
</comment>
<evidence type="ECO:0000256" key="49">
    <source>
        <dbReference type="ARBA" id="ARBA00049171"/>
    </source>
</evidence>
<dbReference type="Gene3D" id="3.40.366.10">
    <property type="entry name" value="Malonyl-Coenzyme A Acyl Carrier Protein, domain 2"/>
    <property type="match status" value="1"/>
</dbReference>
<comment type="catalytic activity">
    <reaction evidence="25">
        <text>acetyl-CoA + n malonyl-CoA + 2n NADPH + 2n H(+) = a long-chain fatty acid + (n+1) CoA + n CO2 + 2n NADP(+).</text>
        <dbReference type="EC" id="2.3.1.85"/>
    </reaction>
</comment>
<dbReference type="SUPFAM" id="SSF51735">
    <property type="entry name" value="NAD(P)-binding Rossmann-fold domains"/>
    <property type="match status" value="2"/>
</dbReference>
<dbReference type="InterPro" id="IPR049391">
    <property type="entry name" value="FAS_pseudo-KR"/>
</dbReference>
<dbReference type="GO" id="GO:0006633">
    <property type="term" value="P:fatty acid biosynthetic process"/>
    <property type="evidence" value="ECO:0007669"/>
    <property type="project" value="InterPro"/>
</dbReference>
<dbReference type="GO" id="GO:0019171">
    <property type="term" value="F:(3R)-hydroxyacyl-[acyl-carrier-protein] dehydratase activity"/>
    <property type="evidence" value="ECO:0007669"/>
    <property type="project" value="UniProtKB-EC"/>
</dbReference>
<evidence type="ECO:0000256" key="2">
    <source>
        <dbReference type="ARBA" id="ARBA00012004"/>
    </source>
</evidence>
<evidence type="ECO:0000256" key="20">
    <source>
        <dbReference type="ARBA" id="ARBA00023398"/>
    </source>
</evidence>
<dbReference type="GO" id="GO:0031177">
    <property type="term" value="F:phosphopantetheine binding"/>
    <property type="evidence" value="ECO:0007669"/>
    <property type="project" value="InterPro"/>
</dbReference>
<dbReference type="Pfam" id="PF00975">
    <property type="entry name" value="Thioesterase"/>
    <property type="match status" value="1"/>
</dbReference>
<dbReference type="Gene3D" id="1.10.1200.10">
    <property type="entry name" value="ACP-like"/>
    <property type="match status" value="1"/>
</dbReference>
<evidence type="ECO:0000256" key="53">
    <source>
        <dbReference type="ARBA" id="ARBA00049449"/>
    </source>
</evidence>
<evidence type="ECO:0000256" key="25">
    <source>
        <dbReference type="ARBA" id="ARBA00044883"/>
    </source>
</evidence>
<sequence>MAPTTIAEDRLQSGHRLSHPPPGDEVLITGISGYFPDSDSVIHLQENLFNKVDLISGDSRRWKLAHPEIPQRTGKINNVNKFDASFFGVHYKQAHTMDPMCRILLEKAYEAVIDAGVNPKELRDTKTGVFVGACFSESEKTWFYEKMQVNGFGITGCSRAMLANRISYWLGVTGPSYTVDSACSSSLYALEHAFRAIRDGHCDAAIVGGSNLCLHPYVSLQFSRLGVLSPDGRCKCFDNSANGYARSEAIAVVFLQKAKDSRRVYAQLLHAKTNCDGYKEQGITYPAGHIQKLLLREFYEECSIPPSILEFVEAHGTGTRVGDPEELLAIDEIFCTGRKAPLLIGSVKSNLGHSEPASGLCSIAKLCIAYSTGYIPPNLNYNVPREGVAALAEKRLSVVTEKTPWGRGMSGVNSFGFGGANAHVLLKNVARDKVNNGIPSDDLPRLACVSGRTESAVARLLDDLESRTVDAELIRLLHAIHDDDIAGHVVRGYSLLGSTPTKSVSLAREIQYFSGVRRPVWFVYSGMGSQWAGMAKELMRIPVFSAAIEKCHKALEPKGINLTKIITENDPKIYDNILNSFIGIAAVQIGLTDVLKTIGIEPDYIIGHSVGELGCAYADGCFTAEEMILSAYSRGLASIETPFIKGSMAAVGLSYTQVKSMCPPEIEVACHNGPDSSTISGPADIMKNFVAKLSAQGIFAKEVPCSNIAYHSRYIAEAGPTLLKYLKQVIKNPKARSEKWVSTSVPQALWKDPKAELSSAEYHTNNLLSPVLFEEAARLIHSNAITIEIAPHGLLQAILRRSLKKDVINVALTQRDHPDNVQVLFTAIGKLYESGLNPHLANIYPHIPFPVSQGTPMLAHLVEWEHSEDWYVTSYKAQEKMKSGERTVRMSIVDEDSEYMAGHVVDGRNLYPATGYLVLVWETLGMMMGELYTEVSVVFENVRFQRATNIPKEGSLEFIIMIQKGSGNFEIVESGASIVTGRIYAKKNVGQDFRVLPHLPEVTGPSIKHLLTKDFYKELRLRGYQYSGLFRGVLGCNVEGTRGRLSWVNNWVTFMDCMLQMKIIGQDTRGLFVPTRIEKLSIDANMHYNAISKMNPDSNKNSFEIRVYPDVDVIRAGGVEVRGLHATPITKRLPLGVPVLEKNEFVANYGKSKMKMEDILRANIQLILENIQTYKVKSIELYDEEYKKNDLKPILESVGDMLGDLPLVQAELLLISEEPVEMPSNITVENRKLVGESNTILFIGANLLGRPELLQSAVGTLRDKAFVISREKERPNPKDYSDKYDIVTIQDTGVEYIVLLRKRVGARPAKFVRILASDDTFAWIDKVKEEIKEGQKVVLYTQDEHINGLLGLVNCLRKEPGGEIVYGLLISDPSAPPFNPDLEFYEEQLDKDLALNVYQDGQWGTYRHLLLGDLETVRANHAYVNTLTIGDLSSLRWVEGAIRDNHVFKNKEKVLVHVYCAALNFRDVMTAIGRVTVDAVARGRLAQECVQGFEIVGKTVNGSRVMGMIRNRGMANLAEGDRYLLWAIPDEWSFEEAATVPVAYGTVYYAMVMVGQIQRGESILIHAGSGGVGQAAINVALHYGCEVFTTVGTAEKRAFIKKLFPQLKDSHIGNSRDTSFEDMIRRETNGKGVDMVLNSLSDDKLQASVRCLAYRGRFLEIGKFDISNNTPIGMYFFLKETSFHGIMLDYVFDQNHLFRKRLQDLLLSGIENGAVRPLTYCTFDANDVENAFRYMAAGKHIGKVIVKIREEERSNRVVIPTPRPIDAVPRYICHEDHVYVVIGGLGGFGLELADWLIMRGGRKILLTSRRGITNGYQSSRLRAWASYGADVQISTHDVTTESGCEEMLKMALSMGPVDAIFNLAVILKDSIFQNQTPETFKISFAPKALATMHLDKLSRKLCPGLKDFVIFSSVSCGRGNAGQTNYGLSNSVMERICEWRKKLGLPALAVQWGAVGDVGLVADMQDDDVQLEIGGTLQQRISSCLTALDKFMKQDAPIVSSIVVAEKKAGGSGCGNIVDAVAQIMGIKDLKTVSQQVSLAELGMDSMMAVEIKQTLEREFEIFLTAQDIRTLTFARLVELTAQREAAASTSASRPANIEGAVGLRVLMRNFGEEITASEPLVYMPSMVSDGVEGEEAIHVMERVMFMLPGLEGCAAVLEPLCKRLKIKVCVLQLGVEHKNENMDQMVNRLHQTVISRLAPGAPFWLLGYSYGSLLILELASRLEKEGFKGTVFCLDGAPDFLYALLTMTISFKNDFQLQNNLLCHTVDIVAPNNDVTKGLMEKLNEIESYDERVALTIKTSPVQSKYSDKFIANIASASFDRLKTILDFDPKAFRKLQSPVILLRPKENPSFVAVEENYGLDKYTENNVTVHFLEGNHVSIIENKDCANIINRVLAENERQDGKTADNVVTSIVENAREVAV</sequence>
<organism evidence="61 62">
    <name type="scientific">Spodoptera littoralis</name>
    <name type="common">Egyptian cotton leafworm</name>
    <dbReference type="NCBI Taxonomy" id="7109"/>
    <lineage>
        <taxon>Eukaryota</taxon>
        <taxon>Metazoa</taxon>
        <taxon>Ecdysozoa</taxon>
        <taxon>Arthropoda</taxon>
        <taxon>Hexapoda</taxon>
        <taxon>Insecta</taxon>
        <taxon>Pterygota</taxon>
        <taxon>Neoptera</taxon>
        <taxon>Endopterygota</taxon>
        <taxon>Lepidoptera</taxon>
        <taxon>Glossata</taxon>
        <taxon>Ditrysia</taxon>
        <taxon>Noctuoidea</taxon>
        <taxon>Noctuidae</taxon>
        <taxon>Amphipyrinae</taxon>
        <taxon>Spodoptera</taxon>
    </lineage>
</organism>
<comment type="pathway">
    <text evidence="1">Lipid metabolism.</text>
</comment>
<evidence type="ECO:0000256" key="11">
    <source>
        <dbReference type="ARBA" id="ARBA00022799"/>
    </source>
</evidence>
<comment type="catalytic activity">
    <reaction evidence="30">
        <text>tetradecanoyl-[ACP] + malonyl-[ACP] + H(+) = 3-oxohexadecanoyl-[ACP] + holo-[ACP] + CO2</text>
        <dbReference type="Rhea" id="RHEA:41900"/>
        <dbReference type="Rhea" id="RHEA-COMP:9623"/>
        <dbReference type="Rhea" id="RHEA-COMP:9648"/>
        <dbReference type="Rhea" id="RHEA-COMP:9649"/>
        <dbReference type="Rhea" id="RHEA-COMP:9685"/>
        <dbReference type="ChEBI" id="CHEBI:15378"/>
        <dbReference type="ChEBI" id="CHEBI:16526"/>
        <dbReference type="ChEBI" id="CHEBI:64479"/>
        <dbReference type="ChEBI" id="CHEBI:78449"/>
        <dbReference type="ChEBI" id="CHEBI:78477"/>
        <dbReference type="ChEBI" id="CHEBI:78478"/>
    </reaction>
    <physiologicalReaction direction="left-to-right" evidence="30">
        <dbReference type="Rhea" id="RHEA:41901"/>
    </physiologicalReaction>
</comment>
<evidence type="ECO:0000256" key="42">
    <source>
        <dbReference type="ARBA" id="ARBA00048571"/>
    </source>
</evidence>
<keyword evidence="14" id="KW-0511">Multifunctional enzyme</keyword>
<dbReference type="SMART" id="SM00823">
    <property type="entry name" value="PKS_PP"/>
    <property type="match status" value="1"/>
</dbReference>
<dbReference type="SMART" id="SM00827">
    <property type="entry name" value="PKS_AT"/>
    <property type="match status" value="1"/>
</dbReference>
<evidence type="ECO:0000256" key="54">
    <source>
        <dbReference type="ARBA" id="ARBA00049521"/>
    </source>
</evidence>
<dbReference type="GO" id="GO:0141148">
    <property type="term" value="F:enoyl-[acyl-carrier-protein] reductase (NADPH) activity"/>
    <property type="evidence" value="ECO:0007669"/>
    <property type="project" value="UniProtKB-EC"/>
</dbReference>
<comment type="catalytic activity">
    <reaction evidence="51">
        <text>3-oxohexadecanoyl-[ACP] + NADPH + H(+) = (3R)-hydroxyhexadecanoyl-[ACP] + NADP(+)</text>
        <dbReference type="Rhea" id="RHEA:41904"/>
        <dbReference type="Rhea" id="RHEA-COMP:9649"/>
        <dbReference type="Rhea" id="RHEA-COMP:9650"/>
        <dbReference type="ChEBI" id="CHEBI:15378"/>
        <dbReference type="ChEBI" id="CHEBI:57783"/>
        <dbReference type="ChEBI" id="CHEBI:58349"/>
        <dbReference type="ChEBI" id="CHEBI:78478"/>
        <dbReference type="ChEBI" id="CHEBI:78480"/>
    </reaction>
    <physiologicalReaction direction="left-to-right" evidence="51">
        <dbReference type="Rhea" id="RHEA:41905"/>
    </physiologicalReaction>
</comment>
<dbReference type="GO" id="GO:0004315">
    <property type="term" value="F:3-oxoacyl-[acyl-carrier-protein] synthase activity"/>
    <property type="evidence" value="ECO:0007669"/>
    <property type="project" value="UniProtKB-EC"/>
</dbReference>
<comment type="catalytic activity">
    <reaction evidence="23">
        <text>(3R)-hydroxybutanoyl-[ACP] = (2E)-butenoyl-[ACP] + H2O</text>
        <dbReference type="Rhea" id="RHEA:41808"/>
        <dbReference type="Rhea" id="RHEA-COMP:9626"/>
        <dbReference type="Rhea" id="RHEA-COMP:9627"/>
        <dbReference type="ChEBI" id="CHEBI:15377"/>
        <dbReference type="ChEBI" id="CHEBI:78451"/>
        <dbReference type="ChEBI" id="CHEBI:78453"/>
    </reaction>
    <physiologicalReaction direction="left-to-right" evidence="23">
        <dbReference type="Rhea" id="RHEA:41809"/>
    </physiologicalReaction>
</comment>
<dbReference type="InterPro" id="IPR050091">
    <property type="entry name" value="PKS_NRPS_Biosynth_Enz"/>
</dbReference>
<evidence type="ECO:0000256" key="56">
    <source>
        <dbReference type="PROSITE-ProRule" id="PRU01363"/>
    </source>
</evidence>
<evidence type="ECO:0000256" key="40">
    <source>
        <dbReference type="ARBA" id="ARBA00048420"/>
    </source>
</evidence>
<feature type="domain" description="Ketosynthase family 3 (KS3)" evidence="59">
    <location>
        <begin position="23"/>
        <end position="428"/>
    </location>
</feature>
<comment type="catalytic activity">
    <reaction evidence="20">
        <text>(3R)-hydroxytetradecanoyl-[ACP] = (2E)-tetradecenoyl-[ACP] + H2O</text>
        <dbReference type="Rhea" id="RHEA:41892"/>
        <dbReference type="Rhea" id="RHEA-COMP:9646"/>
        <dbReference type="Rhea" id="RHEA-COMP:9647"/>
        <dbReference type="ChEBI" id="CHEBI:15377"/>
        <dbReference type="ChEBI" id="CHEBI:78474"/>
        <dbReference type="ChEBI" id="CHEBI:78475"/>
    </reaction>
    <physiologicalReaction direction="left-to-right" evidence="20">
        <dbReference type="Rhea" id="RHEA:41893"/>
    </physiologicalReaction>
</comment>
<evidence type="ECO:0000256" key="9">
    <source>
        <dbReference type="ARBA" id="ARBA00022553"/>
    </source>
</evidence>
<dbReference type="Pfam" id="PF00698">
    <property type="entry name" value="Acyl_transf_1"/>
    <property type="match status" value="1"/>
</dbReference>
<comment type="catalytic activity">
    <reaction evidence="34">
        <text>(2E)-hexenoyl-[ACP] + NADPH + H(+) = hexanoyl-[ACP] + NADP(+)</text>
        <dbReference type="Rhea" id="RHEA:41832"/>
        <dbReference type="Rhea" id="RHEA-COMP:9631"/>
        <dbReference type="Rhea" id="RHEA-COMP:9632"/>
        <dbReference type="ChEBI" id="CHEBI:15378"/>
        <dbReference type="ChEBI" id="CHEBI:57783"/>
        <dbReference type="ChEBI" id="CHEBI:58349"/>
        <dbReference type="ChEBI" id="CHEBI:78458"/>
        <dbReference type="ChEBI" id="CHEBI:78459"/>
    </reaction>
    <physiologicalReaction direction="left-to-right" evidence="34">
        <dbReference type="Rhea" id="RHEA:41833"/>
    </physiologicalReaction>
</comment>
<evidence type="ECO:0000259" key="60">
    <source>
        <dbReference type="PROSITE" id="PS52019"/>
    </source>
</evidence>
<comment type="catalytic activity">
    <reaction evidence="18">
        <text>(3R)-hydroxydecanoyl-[ACP] = (2E)-decenoyl-[ACP] + H2O</text>
        <dbReference type="Rhea" id="RHEA:41860"/>
        <dbReference type="Rhea" id="RHEA-COMP:9638"/>
        <dbReference type="Rhea" id="RHEA-COMP:9639"/>
        <dbReference type="ChEBI" id="CHEBI:15377"/>
        <dbReference type="ChEBI" id="CHEBI:78466"/>
        <dbReference type="ChEBI" id="CHEBI:78467"/>
    </reaction>
    <physiologicalReaction direction="left-to-right" evidence="18">
        <dbReference type="Rhea" id="RHEA:41861"/>
    </physiologicalReaction>
</comment>
<dbReference type="EC" id="2.3.1.85" evidence="4"/>
<comment type="catalytic activity">
    <reaction evidence="41">
        <text>a fatty acyl-[ACP] + malonyl-[ACP] + H(+) = a 3-oxoacyl-[ACP] + holo-[ACP] + CO2</text>
        <dbReference type="Rhea" id="RHEA:22836"/>
        <dbReference type="Rhea" id="RHEA-COMP:9623"/>
        <dbReference type="Rhea" id="RHEA-COMP:9685"/>
        <dbReference type="Rhea" id="RHEA-COMP:9916"/>
        <dbReference type="Rhea" id="RHEA-COMP:14125"/>
        <dbReference type="ChEBI" id="CHEBI:15378"/>
        <dbReference type="ChEBI" id="CHEBI:16526"/>
        <dbReference type="ChEBI" id="CHEBI:64479"/>
        <dbReference type="ChEBI" id="CHEBI:78449"/>
        <dbReference type="ChEBI" id="CHEBI:78776"/>
        <dbReference type="ChEBI" id="CHEBI:138651"/>
        <dbReference type="EC" id="2.3.1.41"/>
    </reaction>
    <physiologicalReaction direction="left-to-right" evidence="41">
        <dbReference type="Rhea" id="RHEA:22837"/>
    </physiologicalReaction>
</comment>
<evidence type="ECO:0000256" key="19">
    <source>
        <dbReference type="ARBA" id="ARBA00023394"/>
    </source>
</evidence>
<evidence type="ECO:0000256" key="38">
    <source>
        <dbReference type="ARBA" id="ARBA00048281"/>
    </source>
</evidence>
<dbReference type="SMART" id="SM00822">
    <property type="entry name" value="PKS_KR"/>
    <property type="match status" value="1"/>
</dbReference>
<evidence type="ECO:0000256" key="5">
    <source>
        <dbReference type="ARBA" id="ARBA00012948"/>
    </source>
</evidence>
<name>A0A9P0I6F3_SPOLI</name>
<evidence type="ECO:0000256" key="10">
    <source>
        <dbReference type="ARBA" id="ARBA00022679"/>
    </source>
</evidence>
<evidence type="ECO:0000256" key="36">
    <source>
        <dbReference type="ARBA" id="ARBA00047961"/>
    </source>
</evidence>
<evidence type="ECO:0000256" key="4">
    <source>
        <dbReference type="ARBA" id="ARBA00012873"/>
    </source>
</evidence>
<feature type="region of interest" description="C-terminal hotdog fold" evidence="56">
    <location>
        <begin position="1007"/>
        <end position="1130"/>
    </location>
</feature>
<dbReference type="PROSITE" id="PS50075">
    <property type="entry name" value="CARRIER"/>
    <property type="match status" value="1"/>
</dbReference>
<dbReference type="GO" id="GO:0016297">
    <property type="term" value="F:fatty acyl-[ACP] hydrolase activity"/>
    <property type="evidence" value="ECO:0007669"/>
    <property type="project" value="UniProtKB-EC"/>
</dbReference>
<dbReference type="SUPFAM" id="SSF55048">
    <property type="entry name" value="Probable ACP-binding domain of malonyl-CoA ACP transacylase"/>
    <property type="match status" value="1"/>
</dbReference>
<dbReference type="EC" id="1.3.1.39" evidence="2"/>
<dbReference type="InterPro" id="IPR029058">
    <property type="entry name" value="AB_hydrolase_fold"/>
</dbReference>
<dbReference type="InterPro" id="IPR057326">
    <property type="entry name" value="KR_dom"/>
</dbReference>
<evidence type="ECO:0000256" key="21">
    <source>
        <dbReference type="ARBA" id="ARBA00023399"/>
    </source>
</evidence>
<evidence type="ECO:0000256" key="17">
    <source>
        <dbReference type="ARBA" id="ARBA00023373"/>
    </source>
</evidence>
<feature type="active site" description="Proton donor; for dehydratase activity" evidence="56">
    <location>
        <position position="1056"/>
    </location>
</feature>
<dbReference type="EC" id="2.3.1.41" evidence="6"/>
<dbReference type="InterPro" id="IPR001031">
    <property type="entry name" value="Thioesterase"/>
</dbReference>
<dbReference type="SUPFAM" id="SSF53901">
    <property type="entry name" value="Thiolase-like"/>
    <property type="match status" value="1"/>
</dbReference>
<evidence type="ECO:0000256" key="39">
    <source>
        <dbReference type="ARBA" id="ARBA00048289"/>
    </source>
</evidence>
<dbReference type="SUPFAM" id="SSF53474">
    <property type="entry name" value="alpha/beta-Hydrolases"/>
    <property type="match status" value="1"/>
</dbReference>
<feature type="domain" description="Carrier" evidence="58">
    <location>
        <begin position="2011"/>
        <end position="2088"/>
    </location>
</feature>
<comment type="catalytic activity">
    <reaction evidence="47">
        <text>(2E)-octadecenoyl-[ACP] + NADPH + H(+) = octadecanoyl-[ACP] + NADP(+)</text>
        <dbReference type="Rhea" id="RHEA:41928"/>
        <dbReference type="Rhea" id="RHEA-COMP:9655"/>
        <dbReference type="Rhea" id="RHEA-COMP:9656"/>
        <dbReference type="ChEBI" id="CHEBI:15378"/>
        <dbReference type="ChEBI" id="CHEBI:57783"/>
        <dbReference type="ChEBI" id="CHEBI:58349"/>
        <dbReference type="ChEBI" id="CHEBI:78489"/>
        <dbReference type="ChEBI" id="CHEBI:78495"/>
    </reaction>
    <physiologicalReaction direction="left-to-right" evidence="47">
        <dbReference type="Rhea" id="RHEA:41929"/>
    </physiologicalReaction>
</comment>
<comment type="catalytic activity">
    <reaction evidence="52">
        <text>3-oxooctanoyl-[ACP] + NADPH + H(+) = (3R)-hydroxyoctanoyl-[ACP] + NADP(+)</text>
        <dbReference type="Rhea" id="RHEA:41840"/>
        <dbReference type="Rhea" id="RHEA-COMP:9633"/>
        <dbReference type="Rhea" id="RHEA-COMP:9634"/>
        <dbReference type="ChEBI" id="CHEBI:15378"/>
        <dbReference type="ChEBI" id="CHEBI:57783"/>
        <dbReference type="ChEBI" id="CHEBI:58349"/>
        <dbReference type="ChEBI" id="CHEBI:78460"/>
        <dbReference type="ChEBI" id="CHEBI:78461"/>
    </reaction>
    <physiologicalReaction direction="left-to-right" evidence="52">
        <dbReference type="Rhea" id="RHEA:41841"/>
    </physiologicalReaction>
</comment>
<evidence type="ECO:0000256" key="35">
    <source>
        <dbReference type="ARBA" id="ARBA00047953"/>
    </source>
</evidence>
<comment type="catalytic activity">
    <reaction evidence="45">
        <text>hexadecanoyl-[ACP] + H2O = hexadecanoate + holo-[ACP] + H(+)</text>
        <dbReference type="Rhea" id="RHEA:41932"/>
        <dbReference type="Rhea" id="RHEA-COMP:9652"/>
        <dbReference type="Rhea" id="RHEA-COMP:9685"/>
        <dbReference type="ChEBI" id="CHEBI:7896"/>
        <dbReference type="ChEBI" id="CHEBI:15377"/>
        <dbReference type="ChEBI" id="CHEBI:15378"/>
        <dbReference type="ChEBI" id="CHEBI:64479"/>
        <dbReference type="ChEBI" id="CHEBI:78483"/>
        <dbReference type="EC" id="3.1.2.14"/>
    </reaction>
    <physiologicalReaction direction="left-to-right" evidence="45">
        <dbReference type="Rhea" id="RHEA:41933"/>
    </physiologicalReaction>
</comment>
<dbReference type="FunFam" id="1.10.1200.10:FF:000013">
    <property type="entry name" value="Fatty acid synthase"/>
    <property type="match status" value="1"/>
</dbReference>
<comment type="catalytic activity">
    <reaction evidence="19">
        <text>a (3R)-hydroxyacyl-[ACP] = a (2E)-enoyl-[ACP] + H2O</text>
        <dbReference type="Rhea" id="RHEA:13097"/>
        <dbReference type="Rhea" id="RHEA-COMP:9925"/>
        <dbReference type="Rhea" id="RHEA-COMP:9945"/>
        <dbReference type="ChEBI" id="CHEBI:15377"/>
        <dbReference type="ChEBI" id="CHEBI:78784"/>
        <dbReference type="ChEBI" id="CHEBI:78827"/>
        <dbReference type="EC" id="4.2.1.59"/>
    </reaction>
    <physiologicalReaction direction="left-to-right" evidence="19">
        <dbReference type="Rhea" id="RHEA:13098"/>
    </physiologicalReaction>
</comment>
<dbReference type="EC" id="3.1.2.14" evidence="3"/>
<dbReference type="InterPro" id="IPR014030">
    <property type="entry name" value="Ketoacyl_synth_N"/>
</dbReference>
<evidence type="ECO:0000256" key="16">
    <source>
        <dbReference type="ARBA" id="ARBA00023351"/>
    </source>
</evidence>
<evidence type="ECO:0000256" key="8">
    <source>
        <dbReference type="ARBA" id="ARBA00022450"/>
    </source>
</evidence>
<feature type="region of interest" description="Disordered" evidence="57">
    <location>
        <begin position="1"/>
        <end position="22"/>
    </location>
</feature>
<evidence type="ECO:0000256" key="28">
    <source>
        <dbReference type="ARBA" id="ARBA00047400"/>
    </source>
</evidence>
<dbReference type="Pfam" id="PF08659">
    <property type="entry name" value="KR"/>
    <property type="match status" value="1"/>
</dbReference>
<evidence type="ECO:0000256" key="30">
    <source>
        <dbReference type="ARBA" id="ARBA00047451"/>
    </source>
</evidence>
<dbReference type="Pfam" id="PF13602">
    <property type="entry name" value="ADH_zinc_N_2"/>
    <property type="match status" value="1"/>
</dbReference>
<evidence type="ECO:0000256" key="37">
    <source>
        <dbReference type="ARBA" id="ARBA00048051"/>
    </source>
</evidence>
<dbReference type="Pfam" id="PF16197">
    <property type="entry name" value="KAsynt_C_assoc"/>
    <property type="match status" value="1"/>
</dbReference>
<comment type="catalytic activity">
    <reaction evidence="40">
        <text>(2E)-octenoyl-[ACP] + NADPH + H(+) = octanoyl-[ACP] + NADP(+)</text>
        <dbReference type="Rhea" id="RHEA:41848"/>
        <dbReference type="Rhea" id="RHEA-COMP:9635"/>
        <dbReference type="Rhea" id="RHEA-COMP:9636"/>
        <dbReference type="ChEBI" id="CHEBI:15378"/>
        <dbReference type="ChEBI" id="CHEBI:57783"/>
        <dbReference type="ChEBI" id="CHEBI:58349"/>
        <dbReference type="ChEBI" id="CHEBI:78462"/>
        <dbReference type="ChEBI" id="CHEBI:78463"/>
    </reaction>
    <physiologicalReaction direction="left-to-right" evidence="40">
        <dbReference type="Rhea" id="RHEA:41849"/>
    </physiologicalReaction>
</comment>
<evidence type="ECO:0000256" key="27">
    <source>
        <dbReference type="ARBA" id="ARBA00047394"/>
    </source>
</evidence>
<comment type="catalytic activity">
    <reaction evidence="29">
        <text>3-oxodecanoyl-[ACP] + NADPH + H(+) = (3R)-hydroxydecanoyl-[ACP] + NADP(+)</text>
        <dbReference type="Rhea" id="RHEA:41856"/>
        <dbReference type="Rhea" id="RHEA-COMP:9637"/>
        <dbReference type="Rhea" id="RHEA-COMP:9638"/>
        <dbReference type="ChEBI" id="CHEBI:15378"/>
        <dbReference type="ChEBI" id="CHEBI:57783"/>
        <dbReference type="ChEBI" id="CHEBI:58349"/>
        <dbReference type="ChEBI" id="CHEBI:78464"/>
        <dbReference type="ChEBI" id="CHEBI:78466"/>
    </reaction>
    <physiologicalReaction direction="left-to-right" evidence="29">
        <dbReference type="Rhea" id="RHEA:41857"/>
    </physiologicalReaction>
</comment>
<dbReference type="SMART" id="SM00829">
    <property type="entry name" value="PKS_ER"/>
    <property type="match status" value="1"/>
</dbReference>
<dbReference type="InterPro" id="IPR032821">
    <property type="entry name" value="PKS_assoc"/>
</dbReference>
<comment type="catalytic activity">
    <reaction evidence="26">
        <text>3-oxooctadecanoyl-[ACP] + NADPH + H(+) = (3R)-hydroxyoctadecanoyl-[ACP] + NADP(+)</text>
        <dbReference type="Rhea" id="RHEA:41920"/>
        <dbReference type="Rhea" id="RHEA-COMP:9653"/>
        <dbReference type="Rhea" id="RHEA-COMP:9654"/>
        <dbReference type="ChEBI" id="CHEBI:15378"/>
        <dbReference type="ChEBI" id="CHEBI:57783"/>
        <dbReference type="ChEBI" id="CHEBI:58349"/>
        <dbReference type="ChEBI" id="CHEBI:78487"/>
        <dbReference type="ChEBI" id="CHEBI:78488"/>
    </reaction>
    <physiologicalReaction direction="left-to-right" evidence="26">
        <dbReference type="Rhea" id="RHEA:41921"/>
    </physiologicalReaction>
</comment>
<comment type="catalytic activity">
    <reaction evidence="28">
        <text>a (3R)-hydroxyacyl-[ACP] + NADP(+) = a 3-oxoacyl-[ACP] + NADPH + H(+)</text>
        <dbReference type="Rhea" id="RHEA:17397"/>
        <dbReference type="Rhea" id="RHEA-COMP:9916"/>
        <dbReference type="Rhea" id="RHEA-COMP:9945"/>
        <dbReference type="ChEBI" id="CHEBI:15378"/>
        <dbReference type="ChEBI" id="CHEBI:57783"/>
        <dbReference type="ChEBI" id="CHEBI:58349"/>
        <dbReference type="ChEBI" id="CHEBI:78776"/>
        <dbReference type="ChEBI" id="CHEBI:78827"/>
        <dbReference type="EC" id="1.1.1.100"/>
    </reaction>
    <physiologicalReaction direction="right-to-left" evidence="28">
        <dbReference type="Rhea" id="RHEA:17399"/>
    </physiologicalReaction>
</comment>
<evidence type="ECO:0000256" key="46">
    <source>
        <dbReference type="ARBA" id="ARBA00048935"/>
    </source>
</evidence>
<dbReference type="Pfam" id="PF00109">
    <property type="entry name" value="ketoacyl-synt"/>
    <property type="match status" value="1"/>
</dbReference>